<dbReference type="RefSeq" id="WP_110985709.1">
    <property type="nucleotide sequence ID" value="NZ_CAWNWM010000004.1"/>
</dbReference>
<dbReference type="InterPro" id="IPR036895">
    <property type="entry name" value="Uracil-DNA_glycosylase-like_sf"/>
</dbReference>
<reference evidence="1 2" key="1">
    <citation type="journal article" date="2018" name="Sci. Rep.">
        <title>A novel species of the marine cyanobacterium Acaryochloris with a unique pigment content and lifestyle.</title>
        <authorList>
            <person name="Partensky F."/>
            <person name="Six C."/>
            <person name="Ratin M."/>
            <person name="Garczarek L."/>
            <person name="Vaulot D."/>
            <person name="Probert I."/>
            <person name="Calteau A."/>
            <person name="Gourvil P."/>
            <person name="Marie D."/>
            <person name="Grebert T."/>
            <person name="Bouchier C."/>
            <person name="Le Panse S."/>
            <person name="Gachenot M."/>
            <person name="Rodriguez F."/>
            <person name="Garrido J.L."/>
        </authorList>
    </citation>
    <scope>NUCLEOTIDE SEQUENCE [LARGE SCALE GENOMIC DNA]</scope>
    <source>
        <strain evidence="1 2">RCC1774</strain>
    </source>
</reference>
<dbReference type="EMBL" id="PQWO01000004">
    <property type="protein sequence ID" value="PZD73870.1"/>
    <property type="molecule type" value="Genomic_DNA"/>
</dbReference>
<evidence type="ECO:0000313" key="2">
    <source>
        <dbReference type="Proteomes" id="UP000248857"/>
    </source>
</evidence>
<comment type="caution">
    <text evidence="1">The sequence shown here is derived from an EMBL/GenBank/DDBJ whole genome shotgun (WGS) entry which is preliminary data.</text>
</comment>
<accession>A0A2W1JKD3</accession>
<sequence length="256" mass="29272">MHWLTCPAEQLFETYSESIQALAVPEKLSKAQLHTPHFRLYAERRLEIYYAPLGYVRKAAKVALVGLTPGWQQMELSYRLAAELMKVPDVGQNRQWVMSEIKRRMSFAGPMRRNLLKMLDALDFATVLGLTSSAAIFENRADLVHTTSALRYPVFYCHRNYTGHNPKMLSRSIQMQMVDHLLGQELSQLPKALIIPMGEGATRAIRHLVNTHVLDEARCLFGFPHPSGANGHRHQQFAAHRQALKDQLKSWLKDRS</sequence>
<dbReference type="SUPFAM" id="SSF52141">
    <property type="entry name" value="Uracil-DNA glycosylase-like"/>
    <property type="match status" value="1"/>
</dbReference>
<gene>
    <name evidence="1" type="ORF">C1752_01752</name>
</gene>
<proteinExistence type="predicted"/>
<dbReference type="OrthoDB" id="573462at2"/>
<evidence type="ECO:0000313" key="1">
    <source>
        <dbReference type="EMBL" id="PZD73870.1"/>
    </source>
</evidence>
<protein>
    <recommendedName>
        <fullName evidence="3">Uracil-DNA glycosylase-like domain-containing protein</fullName>
    </recommendedName>
</protein>
<dbReference type="AlphaFoldDB" id="A0A2W1JKD3"/>
<keyword evidence="2" id="KW-1185">Reference proteome</keyword>
<dbReference type="Proteomes" id="UP000248857">
    <property type="component" value="Unassembled WGS sequence"/>
</dbReference>
<name>A0A2W1JKD3_9CYAN</name>
<dbReference type="Gene3D" id="3.40.470.10">
    <property type="entry name" value="Uracil-DNA glycosylase-like domain"/>
    <property type="match status" value="1"/>
</dbReference>
<organism evidence="1 2">
    <name type="scientific">Acaryochloris thomasi RCC1774</name>
    <dbReference type="NCBI Taxonomy" id="1764569"/>
    <lineage>
        <taxon>Bacteria</taxon>
        <taxon>Bacillati</taxon>
        <taxon>Cyanobacteriota</taxon>
        <taxon>Cyanophyceae</taxon>
        <taxon>Acaryochloridales</taxon>
        <taxon>Acaryochloridaceae</taxon>
        <taxon>Acaryochloris</taxon>
        <taxon>Acaryochloris thomasi</taxon>
    </lineage>
</organism>
<evidence type="ECO:0008006" key="3">
    <source>
        <dbReference type="Google" id="ProtNLM"/>
    </source>
</evidence>